<evidence type="ECO:0000256" key="1">
    <source>
        <dbReference type="SAM" id="MobiDB-lite"/>
    </source>
</evidence>
<feature type="region of interest" description="Disordered" evidence="1">
    <location>
        <begin position="37"/>
        <end position="57"/>
    </location>
</feature>
<sequence>MFVAIATIGKYQSIRWEWLLSRKISLLKKKMAMLKKKPRARQLMGKGEPPTGLHAKEGSHHGLLCRAADAAKGGKPRKHHLVACQESKEGTWTWPACKKA</sequence>
<proteinExistence type="predicted"/>
<evidence type="ECO:0000313" key="2">
    <source>
        <dbReference type="EMBL" id="KAI5060657.1"/>
    </source>
</evidence>
<organism evidence="2 3">
    <name type="scientific">Adiantum capillus-veneris</name>
    <name type="common">Maidenhair fern</name>
    <dbReference type="NCBI Taxonomy" id="13818"/>
    <lineage>
        <taxon>Eukaryota</taxon>
        <taxon>Viridiplantae</taxon>
        <taxon>Streptophyta</taxon>
        <taxon>Embryophyta</taxon>
        <taxon>Tracheophyta</taxon>
        <taxon>Polypodiopsida</taxon>
        <taxon>Polypodiidae</taxon>
        <taxon>Polypodiales</taxon>
        <taxon>Pteridineae</taxon>
        <taxon>Pteridaceae</taxon>
        <taxon>Vittarioideae</taxon>
        <taxon>Adiantum</taxon>
    </lineage>
</organism>
<evidence type="ECO:0000313" key="3">
    <source>
        <dbReference type="Proteomes" id="UP000886520"/>
    </source>
</evidence>
<dbReference type="AlphaFoldDB" id="A0A9D4U404"/>
<dbReference type="Proteomes" id="UP000886520">
    <property type="component" value="Chromosome 24"/>
</dbReference>
<reference evidence="2" key="1">
    <citation type="submission" date="2021-01" db="EMBL/GenBank/DDBJ databases">
        <title>Adiantum capillus-veneris genome.</title>
        <authorList>
            <person name="Fang Y."/>
            <person name="Liao Q."/>
        </authorList>
    </citation>
    <scope>NUCLEOTIDE SEQUENCE</scope>
    <source>
        <strain evidence="2">H3</strain>
        <tissue evidence="2">Leaf</tissue>
    </source>
</reference>
<comment type="caution">
    <text evidence="2">The sequence shown here is derived from an EMBL/GenBank/DDBJ whole genome shotgun (WGS) entry which is preliminary data.</text>
</comment>
<keyword evidence="3" id="KW-1185">Reference proteome</keyword>
<protein>
    <submittedName>
        <fullName evidence="2">Uncharacterized protein</fullName>
    </submittedName>
</protein>
<accession>A0A9D4U404</accession>
<name>A0A9D4U404_ADICA</name>
<dbReference type="EMBL" id="JABFUD020000024">
    <property type="protein sequence ID" value="KAI5060657.1"/>
    <property type="molecule type" value="Genomic_DNA"/>
</dbReference>
<gene>
    <name evidence="2" type="ORF">GOP47_0025077</name>
</gene>